<evidence type="ECO:0000313" key="2">
    <source>
        <dbReference type="EMBL" id="KRN07244.1"/>
    </source>
</evidence>
<dbReference type="Pfam" id="PF10021">
    <property type="entry name" value="PARG_cat_microb"/>
    <property type="match status" value="1"/>
</dbReference>
<dbReference type="PANTHER" id="PTHR35596:SF1">
    <property type="entry name" value="MICROBIAL-TYPE PARG CATALYTIC DOMAIN-CONTAINING PROTEIN"/>
    <property type="match status" value="1"/>
</dbReference>
<dbReference type="EMBL" id="AYZF01000007">
    <property type="protein sequence ID" value="KRN07244.1"/>
    <property type="molecule type" value="Genomic_DNA"/>
</dbReference>
<protein>
    <recommendedName>
        <fullName evidence="1">Microbial-type PARG catalytic domain-containing protein</fullName>
    </recommendedName>
</protein>
<evidence type="ECO:0000313" key="3">
    <source>
        <dbReference type="Proteomes" id="UP000050961"/>
    </source>
</evidence>
<accession>A0A023CZN5</accession>
<gene>
    <name evidence="2" type="ORF">FD15_GL000069</name>
</gene>
<dbReference type="eggNOG" id="COG4295">
    <property type="taxonomic scope" value="Bacteria"/>
</dbReference>
<dbReference type="PATRIC" id="fig|1423806.3.peg.72"/>
<reference evidence="2 3" key="1">
    <citation type="journal article" date="2015" name="Genome Announc.">
        <title>Expanding the biotechnology potential of lactobacilli through comparative genomics of 213 strains and associated genera.</title>
        <authorList>
            <person name="Sun Z."/>
            <person name="Harris H.M."/>
            <person name="McCann A."/>
            <person name="Guo C."/>
            <person name="Argimon S."/>
            <person name="Zhang W."/>
            <person name="Yang X."/>
            <person name="Jeffery I.B."/>
            <person name="Cooney J.C."/>
            <person name="Kagawa T.F."/>
            <person name="Liu W."/>
            <person name="Song Y."/>
            <person name="Salvetti E."/>
            <person name="Wrobel A."/>
            <person name="Rasinkangas P."/>
            <person name="Parkhill J."/>
            <person name="Rea M.C."/>
            <person name="O'Sullivan O."/>
            <person name="Ritari J."/>
            <person name="Douillard F.P."/>
            <person name="Paul Ross R."/>
            <person name="Yang R."/>
            <person name="Briner A.E."/>
            <person name="Felis G.E."/>
            <person name="de Vos W.M."/>
            <person name="Barrangou R."/>
            <person name="Klaenhammer T.R."/>
            <person name="Caufield P.W."/>
            <person name="Cui Y."/>
            <person name="Zhang H."/>
            <person name="O'Toole P.W."/>
        </authorList>
    </citation>
    <scope>NUCLEOTIDE SEQUENCE [LARGE SCALE GENOMIC DNA]</scope>
    <source>
        <strain evidence="2 3">DSM 21376</strain>
    </source>
</reference>
<dbReference type="InterPro" id="IPR043472">
    <property type="entry name" value="Macro_dom-like"/>
</dbReference>
<sequence>MDNTQEKRLQAIGHHTMNLYQIEMGKVKQDSQLIEKPLAETVASGSGKAEIKVINENILHRIKKVLSSDEKVGLLNFANPTVPGGHFLEGVNAQEQTICRNSFLYPELLKYRNSYYLENKQYPNDYYYNAKIIFARHIKILRDETEQCFLEGENHVDIVSSAAPNVTAMKATGMVIDQARLRKELKQKILQIIRQFKAVHERILILGAYGCGAFGNDSHTVAEAFKEVLERAEFSGSFETIYFDILDNAATLGTFKTVLQRC</sequence>
<keyword evidence="3" id="KW-1185">Reference proteome</keyword>
<dbReference type="NCBIfam" id="TIGR02452">
    <property type="entry name" value="TIGR02452 family protein"/>
    <property type="match status" value="1"/>
</dbReference>
<dbReference type="Gene3D" id="3.40.220.10">
    <property type="entry name" value="Leucine Aminopeptidase, subunit E, domain 1"/>
    <property type="match status" value="1"/>
</dbReference>
<comment type="caution">
    <text evidence="2">The sequence shown here is derived from an EMBL/GenBank/DDBJ whole genome shotgun (WGS) entry which is preliminary data.</text>
</comment>
<dbReference type="AlphaFoldDB" id="A0A023CZN5"/>
<organism evidence="2 3">
    <name type="scientific">Liquorilactobacillus sucicola DSM 21376 = JCM 15457</name>
    <dbReference type="NCBI Taxonomy" id="1423806"/>
    <lineage>
        <taxon>Bacteria</taxon>
        <taxon>Bacillati</taxon>
        <taxon>Bacillota</taxon>
        <taxon>Bacilli</taxon>
        <taxon>Lactobacillales</taxon>
        <taxon>Lactobacillaceae</taxon>
        <taxon>Liquorilactobacillus</taxon>
    </lineage>
</organism>
<dbReference type="InterPro" id="IPR019261">
    <property type="entry name" value="PARG_cat_microbial"/>
</dbReference>
<dbReference type="Proteomes" id="UP000050961">
    <property type="component" value="Unassembled WGS sequence"/>
</dbReference>
<name>A0A023CZN5_9LACO</name>
<dbReference type="PIRSF" id="PIRSF014899">
    <property type="entry name" value="UCP014899"/>
    <property type="match status" value="1"/>
</dbReference>
<dbReference type="InterPro" id="IPR012664">
    <property type="entry name" value="CHP02452"/>
</dbReference>
<dbReference type="STRING" id="1423806.FD15_GL000069"/>
<proteinExistence type="predicted"/>
<dbReference type="RefSeq" id="WP_034989827.1">
    <property type="nucleotide sequence ID" value="NZ_AYZF01000007.1"/>
</dbReference>
<feature type="domain" description="Microbial-type PARG catalytic" evidence="1">
    <location>
        <begin position="24"/>
        <end position="143"/>
    </location>
</feature>
<dbReference type="PANTHER" id="PTHR35596">
    <property type="entry name" value="DUF2263 DOMAIN-CONTAINING PROTEIN"/>
    <property type="match status" value="1"/>
</dbReference>
<evidence type="ECO:0000259" key="1">
    <source>
        <dbReference type="Pfam" id="PF10021"/>
    </source>
</evidence>